<evidence type="ECO:0000259" key="2">
    <source>
        <dbReference type="Pfam" id="PF04453"/>
    </source>
</evidence>
<dbReference type="PANTHER" id="PTHR30189">
    <property type="entry name" value="LPS-ASSEMBLY PROTEIN"/>
    <property type="match status" value="1"/>
</dbReference>
<feature type="domain" description="LptD C-terminal" evidence="2">
    <location>
        <begin position="361"/>
        <end position="727"/>
    </location>
</feature>
<comment type="caution">
    <text evidence="3">The sequence shown here is derived from an EMBL/GenBank/DDBJ whole genome shotgun (WGS) entry which is preliminary data.</text>
</comment>
<proteinExistence type="inferred from homology"/>
<comment type="subunit">
    <text evidence="1">Component of the lipopolysaccharide transport and assembly complex. Interacts with LptE and LptA.</text>
</comment>
<keyword evidence="4" id="KW-1185">Reference proteome</keyword>
<protein>
    <recommendedName>
        <fullName evidence="1">LPS-assembly protein LptD</fullName>
    </recommendedName>
</protein>
<dbReference type="InterPro" id="IPR007543">
    <property type="entry name" value="LptD_C"/>
</dbReference>
<comment type="caution">
    <text evidence="1">Lacks conserved residue(s) required for the propagation of feature annotation.</text>
</comment>
<dbReference type="InterPro" id="IPR050218">
    <property type="entry name" value="LptD"/>
</dbReference>
<accession>A0ABT5KVQ5</accession>
<dbReference type="RefSeq" id="WP_273598159.1">
    <property type="nucleotide sequence ID" value="NZ_JAQQXS010000019.1"/>
</dbReference>
<dbReference type="InterPro" id="IPR020889">
    <property type="entry name" value="LipoPS_assembly_LptD"/>
</dbReference>
<keyword evidence="1" id="KW-0472">Membrane</keyword>
<dbReference type="EMBL" id="JAQQXS010000019">
    <property type="protein sequence ID" value="MDC8787020.1"/>
    <property type="molecule type" value="Genomic_DNA"/>
</dbReference>
<evidence type="ECO:0000256" key="1">
    <source>
        <dbReference type="HAMAP-Rule" id="MF_01411"/>
    </source>
</evidence>
<comment type="function">
    <text evidence="1">Together with LptE, is involved in the assembly of lipopolysaccharide (LPS) at the surface of the outer membrane.</text>
</comment>
<reference evidence="3 4" key="1">
    <citation type="submission" date="2022-10" db="EMBL/GenBank/DDBJ databases">
        <title>paucibacter sp. hw8 Genome sequencing.</title>
        <authorList>
            <person name="Park S."/>
        </authorList>
    </citation>
    <scope>NUCLEOTIDE SEQUENCE [LARGE SCALE GENOMIC DNA]</scope>
    <source>
        <strain evidence="4">hw8</strain>
    </source>
</reference>
<dbReference type="Proteomes" id="UP001219862">
    <property type="component" value="Unassembled WGS sequence"/>
</dbReference>
<evidence type="ECO:0000313" key="4">
    <source>
        <dbReference type="Proteomes" id="UP001219862"/>
    </source>
</evidence>
<dbReference type="PANTHER" id="PTHR30189:SF1">
    <property type="entry name" value="LPS-ASSEMBLY PROTEIN LPTD"/>
    <property type="match status" value="1"/>
</dbReference>
<sequence length="848" mass="93659">MPRPIIAYFSARSTGSAGTALLGSLGVMLALGVAGLFAPAAVLAQMVKVDAEVGAVGGAEAGAEAGAKAEPVRPPASPRAHLRLRASKKINRPGAADRQALVISADKLQTQVAQESRAEGHVELRYGELLLRSQKLSYEQVNDLARATGDVEVSRGGTLFRGPALSLYVSRFEGEFLNPTYFFSLTGGSGKADSVSFSDAKHMSAVNGSYSSCPVTEEKPQQDWQITADKLVMDLDANEGVASGAVLRFYGVPILGAPTMSFPLGLQRKSGWLPPNISFDSRSGLEFGLPYYWNIAPQRDATLTPFIMTQRGVGLDSEFRYLEPEHRGQVNWSILPNDRATKSSRWALDLLQDGEAPLDSRYRVRAERVSDDEYWKDLPKRMQSQTQRLLLTDLQLNRNREGLWGETNVYARVQRWQVLQGTDTLASFDAPYQRSPQLGVRFNTAADDAVLDGFVPWVRRTRLEGALEMEYNRFDLPSNAQLSPAQLKNQAAGLLYTGQRAHVLAHLSAPMGGAAWWLIPRVALNAVQYSLDQPMTDGRSAAHRTIPTFSLDHGWVFERDSSLFGRRTLQTLEPRLLYVNTPYRDQSGMPNFDSAPKDFNFDSIYTENQFSGVDRVNDANQLTFGLSSRWIDAGQGEEVLRLGAVQRYLFNPQRLTSDGSTVDQRLSDLLLLASAHVMDQWWADGSVQINPDAGRSVRTVMRARYSPGPFRTISTAYRLARGQSEQLELAWQWPLYGHDDRIARKNAGGGACSGAWYSAGRVQYSLSDRRLTDSVMGVEYDAGCWILRIGAERQSTGLREANTRLMLQMEFVGLSQLGSNALNVLRDNIPGYRSLSGNRSASPEASYD</sequence>
<dbReference type="Pfam" id="PF04453">
    <property type="entry name" value="LptD"/>
    <property type="match status" value="1"/>
</dbReference>
<name>A0ABT5KVQ5_9BURK</name>
<gene>
    <name evidence="1 3" type="primary">lptD</name>
    <name evidence="3" type="ORF">PRZ01_17660</name>
</gene>
<keyword evidence="1" id="KW-0998">Cell outer membrane</keyword>
<keyword evidence="1" id="KW-0732">Signal</keyword>
<evidence type="ECO:0000313" key="3">
    <source>
        <dbReference type="EMBL" id="MDC8787020.1"/>
    </source>
</evidence>
<dbReference type="HAMAP" id="MF_01411">
    <property type="entry name" value="LPS_assembly_LptD"/>
    <property type="match status" value="1"/>
</dbReference>
<comment type="similarity">
    <text evidence="1">Belongs to the LptD family.</text>
</comment>
<organism evidence="3 4">
    <name type="scientific">Roseateles koreensis</name>
    <dbReference type="NCBI Taxonomy" id="2987526"/>
    <lineage>
        <taxon>Bacteria</taxon>
        <taxon>Pseudomonadati</taxon>
        <taxon>Pseudomonadota</taxon>
        <taxon>Betaproteobacteria</taxon>
        <taxon>Burkholderiales</taxon>
        <taxon>Sphaerotilaceae</taxon>
        <taxon>Roseateles</taxon>
    </lineage>
</organism>
<comment type="subcellular location">
    <subcellularLocation>
        <location evidence="1">Cell outer membrane</location>
    </subcellularLocation>
</comment>